<feature type="non-terminal residue" evidence="2">
    <location>
        <position position="66"/>
    </location>
</feature>
<reference evidence="2 3" key="1">
    <citation type="submission" date="2014-04" db="EMBL/GenBank/DDBJ databases">
        <authorList>
            <consortium name="DOE Joint Genome Institute"/>
            <person name="Kuo A."/>
            <person name="Kohler A."/>
            <person name="Costa M.D."/>
            <person name="Nagy L.G."/>
            <person name="Floudas D."/>
            <person name="Copeland A."/>
            <person name="Barry K.W."/>
            <person name="Cichocki N."/>
            <person name="Veneault-Fourrey C."/>
            <person name="LaButti K."/>
            <person name="Lindquist E.A."/>
            <person name="Lipzen A."/>
            <person name="Lundell T."/>
            <person name="Morin E."/>
            <person name="Murat C."/>
            <person name="Sun H."/>
            <person name="Tunlid A."/>
            <person name="Henrissat B."/>
            <person name="Grigoriev I.V."/>
            <person name="Hibbett D.S."/>
            <person name="Martin F."/>
            <person name="Nordberg H.P."/>
            <person name="Cantor M.N."/>
            <person name="Hua S.X."/>
        </authorList>
    </citation>
    <scope>NUCLEOTIDE SEQUENCE [LARGE SCALE GENOMIC DNA]</scope>
    <source>
        <strain evidence="2 3">441</strain>
    </source>
</reference>
<feature type="compositionally biased region" description="Gly residues" evidence="1">
    <location>
        <begin position="45"/>
        <end position="66"/>
    </location>
</feature>
<dbReference type="EMBL" id="KN833705">
    <property type="protein sequence ID" value="KIK25827.1"/>
    <property type="molecule type" value="Genomic_DNA"/>
</dbReference>
<evidence type="ECO:0000313" key="3">
    <source>
        <dbReference type="Proteomes" id="UP000054018"/>
    </source>
</evidence>
<accession>A0A0C9ZU84</accession>
<keyword evidence="3" id="KW-1185">Reference proteome</keyword>
<feature type="region of interest" description="Disordered" evidence="1">
    <location>
        <begin position="1"/>
        <end position="66"/>
    </location>
</feature>
<reference evidence="3" key="2">
    <citation type="submission" date="2015-01" db="EMBL/GenBank/DDBJ databases">
        <title>Evolutionary Origins and Diversification of the Mycorrhizal Mutualists.</title>
        <authorList>
            <consortium name="DOE Joint Genome Institute"/>
            <consortium name="Mycorrhizal Genomics Consortium"/>
            <person name="Kohler A."/>
            <person name="Kuo A."/>
            <person name="Nagy L.G."/>
            <person name="Floudas D."/>
            <person name="Copeland A."/>
            <person name="Barry K.W."/>
            <person name="Cichocki N."/>
            <person name="Veneault-Fourrey C."/>
            <person name="LaButti K."/>
            <person name="Lindquist E.A."/>
            <person name="Lipzen A."/>
            <person name="Lundell T."/>
            <person name="Morin E."/>
            <person name="Murat C."/>
            <person name="Riley R."/>
            <person name="Ohm R."/>
            <person name="Sun H."/>
            <person name="Tunlid A."/>
            <person name="Henrissat B."/>
            <person name="Grigoriev I.V."/>
            <person name="Hibbett D.S."/>
            <person name="Martin F."/>
        </authorList>
    </citation>
    <scope>NUCLEOTIDE SEQUENCE [LARGE SCALE GENOMIC DNA]</scope>
    <source>
        <strain evidence="3">441</strain>
    </source>
</reference>
<organism evidence="2 3">
    <name type="scientific">Pisolithus microcarpus 441</name>
    <dbReference type="NCBI Taxonomy" id="765257"/>
    <lineage>
        <taxon>Eukaryota</taxon>
        <taxon>Fungi</taxon>
        <taxon>Dikarya</taxon>
        <taxon>Basidiomycota</taxon>
        <taxon>Agaricomycotina</taxon>
        <taxon>Agaricomycetes</taxon>
        <taxon>Agaricomycetidae</taxon>
        <taxon>Boletales</taxon>
        <taxon>Sclerodermatineae</taxon>
        <taxon>Pisolithaceae</taxon>
        <taxon>Pisolithus</taxon>
    </lineage>
</organism>
<dbReference type="OrthoDB" id="3263429at2759"/>
<feature type="compositionally biased region" description="Polar residues" evidence="1">
    <location>
        <begin position="1"/>
        <end position="41"/>
    </location>
</feature>
<evidence type="ECO:0000256" key="1">
    <source>
        <dbReference type="SAM" id="MobiDB-lite"/>
    </source>
</evidence>
<dbReference type="Proteomes" id="UP000054018">
    <property type="component" value="Unassembled WGS sequence"/>
</dbReference>
<sequence>MPFNQNGQNPNANFGTYNDVAGNQHNVKNNAPTHSTVQTGDITAGQGGSGHQGTGGHGGSVNVGRP</sequence>
<protein>
    <submittedName>
        <fullName evidence="2">Uncharacterized protein</fullName>
    </submittedName>
</protein>
<name>A0A0C9ZU84_9AGAM</name>
<dbReference type="HOGENOM" id="CLU_2838217_0_0_1"/>
<gene>
    <name evidence="2" type="ORF">PISMIDRAFT_676751</name>
</gene>
<evidence type="ECO:0000313" key="2">
    <source>
        <dbReference type="EMBL" id="KIK25827.1"/>
    </source>
</evidence>
<dbReference type="AlphaFoldDB" id="A0A0C9ZU84"/>
<proteinExistence type="predicted"/>